<proteinExistence type="predicted"/>
<dbReference type="Proteomes" id="UP001281410">
    <property type="component" value="Unassembled WGS sequence"/>
</dbReference>
<organism evidence="2 3">
    <name type="scientific">Dipteronia sinensis</name>
    <dbReference type="NCBI Taxonomy" id="43782"/>
    <lineage>
        <taxon>Eukaryota</taxon>
        <taxon>Viridiplantae</taxon>
        <taxon>Streptophyta</taxon>
        <taxon>Embryophyta</taxon>
        <taxon>Tracheophyta</taxon>
        <taxon>Spermatophyta</taxon>
        <taxon>Magnoliopsida</taxon>
        <taxon>eudicotyledons</taxon>
        <taxon>Gunneridae</taxon>
        <taxon>Pentapetalae</taxon>
        <taxon>rosids</taxon>
        <taxon>malvids</taxon>
        <taxon>Sapindales</taxon>
        <taxon>Sapindaceae</taxon>
        <taxon>Hippocastanoideae</taxon>
        <taxon>Acereae</taxon>
        <taxon>Dipteronia</taxon>
    </lineage>
</organism>
<evidence type="ECO:0000259" key="1">
    <source>
        <dbReference type="PROSITE" id="PS50072"/>
    </source>
</evidence>
<evidence type="ECO:0000313" key="2">
    <source>
        <dbReference type="EMBL" id="KAK3198742.1"/>
    </source>
</evidence>
<accession>A0AAE0A1Y1</accession>
<comment type="caution">
    <text evidence="2">The sequence shown here is derived from an EMBL/GenBank/DDBJ whole genome shotgun (WGS) entry which is preliminary data.</text>
</comment>
<evidence type="ECO:0000313" key="3">
    <source>
        <dbReference type="Proteomes" id="UP001281410"/>
    </source>
</evidence>
<dbReference type="EMBL" id="JANJYJ010000007">
    <property type="protein sequence ID" value="KAK3198742.1"/>
    <property type="molecule type" value="Genomic_DNA"/>
</dbReference>
<dbReference type="InterPro" id="IPR002130">
    <property type="entry name" value="Cyclophilin-type_PPIase_dom"/>
</dbReference>
<keyword evidence="3" id="KW-1185">Reference proteome</keyword>
<protein>
    <recommendedName>
        <fullName evidence="1">PPIase cyclophilin-type domain-containing protein</fullName>
    </recommendedName>
</protein>
<dbReference type="AlphaFoldDB" id="A0AAE0A1Y1"/>
<name>A0AAE0A1Y1_9ROSI</name>
<reference evidence="2" key="1">
    <citation type="journal article" date="2023" name="Plant J.">
        <title>Genome sequences and population genomics provide insights into the demographic history, inbreeding, and mutation load of two 'living fossil' tree species of Dipteronia.</title>
        <authorList>
            <person name="Feng Y."/>
            <person name="Comes H.P."/>
            <person name="Chen J."/>
            <person name="Zhu S."/>
            <person name="Lu R."/>
            <person name="Zhang X."/>
            <person name="Li P."/>
            <person name="Qiu J."/>
            <person name="Olsen K.M."/>
            <person name="Qiu Y."/>
        </authorList>
    </citation>
    <scope>NUCLEOTIDE SEQUENCE</scope>
    <source>
        <strain evidence="2">NBL</strain>
    </source>
</reference>
<dbReference type="SUPFAM" id="SSF50891">
    <property type="entry name" value="Cyclophilin-like"/>
    <property type="match status" value="1"/>
</dbReference>
<feature type="domain" description="PPIase cyclophilin-type" evidence="1">
    <location>
        <begin position="1"/>
        <end position="47"/>
    </location>
</feature>
<dbReference type="Gene3D" id="2.40.100.10">
    <property type="entry name" value="Cyclophilin-like"/>
    <property type="match status" value="1"/>
</dbReference>
<dbReference type="GO" id="GO:0003755">
    <property type="term" value="F:peptidyl-prolyl cis-trans isomerase activity"/>
    <property type="evidence" value="ECO:0007669"/>
    <property type="project" value="InterPro"/>
</dbReference>
<sequence>MENTGPGINNSQFLICILNTEWLDGNVFFGQVIQGFDVIKVIEKVGSRFHLLSLSWLRARIIMLPIWKIWKW</sequence>
<dbReference type="InterPro" id="IPR029000">
    <property type="entry name" value="Cyclophilin-like_dom_sf"/>
</dbReference>
<dbReference type="Pfam" id="PF00160">
    <property type="entry name" value="Pro_isomerase"/>
    <property type="match status" value="1"/>
</dbReference>
<dbReference type="PROSITE" id="PS50072">
    <property type="entry name" value="CSA_PPIASE_2"/>
    <property type="match status" value="1"/>
</dbReference>
<gene>
    <name evidence="2" type="ORF">Dsin_022157</name>
</gene>